<dbReference type="SUPFAM" id="SSF57667">
    <property type="entry name" value="beta-beta-alpha zinc fingers"/>
    <property type="match status" value="5"/>
</dbReference>
<dbReference type="Gene3D" id="3.30.160.60">
    <property type="entry name" value="Classic Zinc Finger"/>
    <property type="match status" value="6"/>
</dbReference>
<accession>A0A7R9K4J8</accession>
<dbReference type="Pfam" id="PF13912">
    <property type="entry name" value="zf-C2H2_6"/>
    <property type="match status" value="2"/>
</dbReference>
<organism evidence="8">
    <name type="scientific">Timema genevievae</name>
    <name type="common">Walking stick</name>
    <dbReference type="NCBI Taxonomy" id="629358"/>
    <lineage>
        <taxon>Eukaryota</taxon>
        <taxon>Metazoa</taxon>
        <taxon>Ecdysozoa</taxon>
        <taxon>Arthropoda</taxon>
        <taxon>Hexapoda</taxon>
        <taxon>Insecta</taxon>
        <taxon>Pterygota</taxon>
        <taxon>Neoptera</taxon>
        <taxon>Polyneoptera</taxon>
        <taxon>Phasmatodea</taxon>
        <taxon>Timematodea</taxon>
        <taxon>Timematoidea</taxon>
        <taxon>Timematidae</taxon>
        <taxon>Timema</taxon>
    </lineage>
</organism>
<protein>
    <recommendedName>
        <fullName evidence="7">C2H2-type domain-containing protein</fullName>
    </recommendedName>
</protein>
<feature type="domain" description="C2H2-type" evidence="7">
    <location>
        <begin position="157"/>
        <end position="184"/>
    </location>
</feature>
<dbReference type="PROSITE" id="PS50157">
    <property type="entry name" value="ZINC_FINGER_C2H2_2"/>
    <property type="match status" value="10"/>
</dbReference>
<feature type="domain" description="C2H2-type" evidence="7">
    <location>
        <begin position="244"/>
        <end position="271"/>
    </location>
</feature>
<keyword evidence="3 6" id="KW-0863">Zinc-finger</keyword>
<dbReference type="AlphaFoldDB" id="A0A7R9K4J8"/>
<keyword evidence="1" id="KW-0479">Metal-binding</keyword>
<dbReference type="GO" id="GO:0008270">
    <property type="term" value="F:zinc ion binding"/>
    <property type="evidence" value="ECO:0007669"/>
    <property type="project" value="UniProtKB-KW"/>
</dbReference>
<evidence type="ECO:0000256" key="3">
    <source>
        <dbReference type="ARBA" id="ARBA00022771"/>
    </source>
</evidence>
<evidence type="ECO:0000259" key="7">
    <source>
        <dbReference type="PROSITE" id="PS50157"/>
    </source>
</evidence>
<dbReference type="InterPro" id="IPR036236">
    <property type="entry name" value="Znf_C2H2_sf"/>
</dbReference>
<evidence type="ECO:0000256" key="4">
    <source>
        <dbReference type="ARBA" id="ARBA00022833"/>
    </source>
</evidence>
<evidence type="ECO:0000313" key="8">
    <source>
        <dbReference type="EMBL" id="CAD7604034.1"/>
    </source>
</evidence>
<gene>
    <name evidence="8" type="ORF">TGEB3V08_LOCUS8983</name>
</gene>
<feature type="domain" description="C2H2-type" evidence="7">
    <location>
        <begin position="70"/>
        <end position="97"/>
    </location>
</feature>
<feature type="domain" description="C2H2-type" evidence="7">
    <location>
        <begin position="272"/>
        <end position="295"/>
    </location>
</feature>
<feature type="domain" description="C2H2-type" evidence="7">
    <location>
        <begin position="306"/>
        <end position="333"/>
    </location>
</feature>
<feature type="domain" description="C2H2-type" evidence="7">
    <location>
        <begin position="184"/>
        <end position="206"/>
    </location>
</feature>
<feature type="domain" description="C2H2-type" evidence="7">
    <location>
        <begin position="43"/>
        <end position="70"/>
    </location>
</feature>
<feature type="domain" description="C2H2-type" evidence="7">
    <location>
        <begin position="215"/>
        <end position="243"/>
    </location>
</feature>
<evidence type="ECO:0000256" key="1">
    <source>
        <dbReference type="ARBA" id="ARBA00022723"/>
    </source>
</evidence>
<dbReference type="PROSITE" id="PS00028">
    <property type="entry name" value="ZINC_FINGER_C2H2_1"/>
    <property type="match status" value="7"/>
</dbReference>
<keyword evidence="2" id="KW-0677">Repeat</keyword>
<evidence type="ECO:0000256" key="5">
    <source>
        <dbReference type="ARBA" id="ARBA00023242"/>
    </source>
</evidence>
<keyword evidence="4" id="KW-0862">Zinc</keyword>
<evidence type="ECO:0000256" key="2">
    <source>
        <dbReference type="ARBA" id="ARBA00022737"/>
    </source>
</evidence>
<dbReference type="SMART" id="SM00355">
    <property type="entry name" value="ZnF_C2H2"/>
    <property type="match status" value="10"/>
</dbReference>
<evidence type="ECO:0000256" key="6">
    <source>
        <dbReference type="PROSITE-ProRule" id="PRU00042"/>
    </source>
</evidence>
<dbReference type="EMBL" id="OE843821">
    <property type="protein sequence ID" value="CAD7604034.1"/>
    <property type="molecule type" value="Genomic_DNA"/>
</dbReference>
<proteinExistence type="predicted"/>
<sequence>MFTLVRFYKNQNNFSCKFCGNWLMAIRNLITSTVHSHFPTNEFCCDICGKLFSSKYKLKYHKFIHSMRRYECKICLKNYTAKYSLAEHRYIISPNFPGGVQLNNYSRTISTINILKGHEKMLFNRQDNFSCDICGKCLASKRSLEAHLHLHFPTNEFACDICGKLSPSERQLKKHKSIHTGRRYECKICLKSYTAKYSLATHKRHHQPGGLPKEYLCEICGYHSDHLGHLKSHILNVHLHKKLYICDICGHGYRNSNKFTNHMATHSQDKRYICALCDRCFKRRDDVKHHITRVHPKTMGLQKAKLHCSLCKKVYTTKEGLMKHMVRHSGERKFVCDLCGKRFMHRFDLSKHKKSSIHNGNCPKYINTRQYHKQAQ</sequence>
<keyword evidence="5" id="KW-0539">Nucleus</keyword>
<name>A0A7R9K4J8_TIMGE</name>
<feature type="domain" description="C2H2-type" evidence="7">
    <location>
        <begin position="334"/>
        <end position="363"/>
    </location>
</feature>
<reference evidence="8" key="1">
    <citation type="submission" date="2020-11" db="EMBL/GenBank/DDBJ databases">
        <authorList>
            <person name="Tran Van P."/>
        </authorList>
    </citation>
    <scope>NUCLEOTIDE SEQUENCE</scope>
</reference>
<dbReference type="PANTHER" id="PTHR24377">
    <property type="entry name" value="IP01015P-RELATED"/>
    <property type="match status" value="1"/>
</dbReference>
<dbReference type="Pfam" id="PF00096">
    <property type="entry name" value="zf-C2H2"/>
    <property type="match status" value="5"/>
</dbReference>
<feature type="domain" description="C2H2-type" evidence="7">
    <location>
        <begin position="129"/>
        <end position="156"/>
    </location>
</feature>
<dbReference type="InterPro" id="IPR050826">
    <property type="entry name" value="Krueppel_C2H2_ZnFinger"/>
</dbReference>
<dbReference type="InterPro" id="IPR013087">
    <property type="entry name" value="Znf_C2H2_type"/>
</dbReference>